<dbReference type="RefSeq" id="XP_018185365.1">
    <property type="nucleotide sequence ID" value="XM_018333272.1"/>
</dbReference>
<dbReference type="Proteomes" id="UP000076632">
    <property type="component" value="Unassembled WGS sequence"/>
</dbReference>
<dbReference type="InParanoid" id="A0A165A173"/>
<feature type="non-terminal residue" evidence="2">
    <location>
        <position position="381"/>
    </location>
</feature>
<organism evidence="2 3">
    <name type="scientific">Xylona heveae (strain CBS 132557 / TC161)</name>
    <dbReference type="NCBI Taxonomy" id="1328760"/>
    <lineage>
        <taxon>Eukaryota</taxon>
        <taxon>Fungi</taxon>
        <taxon>Dikarya</taxon>
        <taxon>Ascomycota</taxon>
        <taxon>Pezizomycotina</taxon>
        <taxon>Xylonomycetes</taxon>
        <taxon>Xylonales</taxon>
        <taxon>Xylonaceae</taxon>
        <taxon>Xylona</taxon>
    </lineage>
</organism>
<evidence type="ECO:0000313" key="3">
    <source>
        <dbReference type="Proteomes" id="UP000076632"/>
    </source>
</evidence>
<feature type="compositionally biased region" description="Polar residues" evidence="1">
    <location>
        <begin position="260"/>
        <end position="270"/>
    </location>
</feature>
<feature type="compositionally biased region" description="Polar residues" evidence="1">
    <location>
        <begin position="353"/>
        <end position="370"/>
    </location>
</feature>
<evidence type="ECO:0000313" key="2">
    <source>
        <dbReference type="EMBL" id="KZF19810.1"/>
    </source>
</evidence>
<dbReference type="GeneID" id="28898409"/>
<evidence type="ECO:0000256" key="1">
    <source>
        <dbReference type="SAM" id="MobiDB-lite"/>
    </source>
</evidence>
<sequence length="381" mass="42289">MAESSHSDDTSIFVVPMEESMVLGSSVNSLASFVDAEIVSKPPRPFLAVRGTHFVTQHREEDDQNINKDDSRTSTEAVAGAETIDFDFKVDCSEIRRLQTVEAFLQDDTLSKSSAENKSSPESLLMESMNNNTAETVANPVPRLNRQQLEALCSCFLAASGYPSKILTIHKNTSPRHTDNDTVELFIHELAMEIYYAGHVTVATHSGDTVTKLVLGSSGQESLDPSSSSEKTLHLAIHVNWVYQWPINKFRLKHNHETDTTPSPLRSIPSSDEDNQEQGNATPSLYDPNFGQPVTYDPNGYGLHGSGSSPFGTWNMSWFFRIQHAMLDRVCNRAWVLPGQKVKGWPKDRAGRENSTGQTIVAHQPGSTPVYQRHVQKWGSD</sequence>
<feature type="region of interest" description="Disordered" evidence="1">
    <location>
        <begin position="256"/>
        <end position="291"/>
    </location>
</feature>
<accession>A0A165A173</accession>
<proteinExistence type="predicted"/>
<reference evidence="2 3" key="1">
    <citation type="journal article" date="2016" name="Fungal Biol.">
        <title>The genome of Xylona heveae provides a window into fungal endophytism.</title>
        <authorList>
            <person name="Gazis R."/>
            <person name="Kuo A."/>
            <person name="Riley R."/>
            <person name="LaButti K."/>
            <person name="Lipzen A."/>
            <person name="Lin J."/>
            <person name="Amirebrahimi M."/>
            <person name="Hesse C.N."/>
            <person name="Spatafora J.W."/>
            <person name="Henrissat B."/>
            <person name="Hainaut M."/>
            <person name="Grigoriev I.V."/>
            <person name="Hibbett D.S."/>
        </authorList>
    </citation>
    <scope>NUCLEOTIDE SEQUENCE [LARGE SCALE GENOMIC DNA]</scope>
    <source>
        <strain evidence="2 3">TC161</strain>
    </source>
</reference>
<keyword evidence="3" id="KW-1185">Reference proteome</keyword>
<feature type="region of interest" description="Disordered" evidence="1">
    <location>
        <begin position="346"/>
        <end position="381"/>
    </location>
</feature>
<gene>
    <name evidence="2" type="ORF">L228DRAFT_250237</name>
</gene>
<dbReference type="AlphaFoldDB" id="A0A165A173"/>
<name>A0A165A173_XYLHT</name>
<dbReference type="EMBL" id="KV407464">
    <property type="protein sequence ID" value="KZF19810.1"/>
    <property type="molecule type" value="Genomic_DNA"/>
</dbReference>
<protein>
    <submittedName>
        <fullName evidence="2">Uncharacterized protein</fullName>
    </submittedName>
</protein>